<evidence type="ECO:0000313" key="2">
    <source>
        <dbReference type="Proteomes" id="UP001623600"/>
    </source>
</evidence>
<comment type="caution">
    <text evidence="1">The sequence shown here is derived from an EMBL/GenBank/DDBJ whole genome shotgun (WGS) entry which is preliminary data.</text>
</comment>
<sequence>MANFNSMILTNKGQVLYAKGQAGKVINFTKIAVGIGDVGNTDPQTLTDLVSKKFDIAIQSKAVNTLEKVAIISGTLTNENMTESVYIQEIGLYALDPDDGEILYSYASAGEYGDYTSPASNGPYAWNYQVYAAIGNAANVTVTLSNLQYDTSVINSNTTFSIIKGTTQKEINKSIDNKFKIYPTTNDGNIYTITNTDIDSLTDGYPLKVRFNAASTGNSTLIVNNSSAMDIVDYFGNKVSNIRKDLIANVIYDAKNSNFQLLGKGGEGDATEDQVLLGKKVTVNSGVITGKMPDNNKPSTNLPINGTYTIPKGYHPGTEVVTQDIPTKSAETIIPGTTDKTIAAGQYLSEVQTIKGDSHLTPENIVANVQMFGVTGTARGSREASGTLATNVSSQTITLGNRPKVVFVYTYLLESSSENTHESNYNIVTDYWKMYFSDDHAGNHGGMDTSNIILTDTGFTFNGNLNPSDGESGSWRAYY</sequence>
<dbReference type="Proteomes" id="UP001623600">
    <property type="component" value="Unassembled WGS sequence"/>
</dbReference>
<evidence type="ECO:0000313" key="1">
    <source>
        <dbReference type="EMBL" id="MFL0167638.1"/>
    </source>
</evidence>
<dbReference type="RefSeq" id="WP_406762385.1">
    <property type="nucleotide sequence ID" value="NZ_JBJIAB010000037.1"/>
</dbReference>
<accession>A0ABW8S9V2</accession>
<keyword evidence="2" id="KW-1185">Reference proteome</keyword>
<proteinExistence type="predicted"/>
<dbReference type="EMBL" id="JBJIAB010000037">
    <property type="protein sequence ID" value="MFL0167638.1"/>
    <property type="molecule type" value="Genomic_DNA"/>
</dbReference>
<protein>
    <submittedName>
        <fullName evidence="1">Uncharacterized protein</fullName>
    </submittedName>
</protein>
<reference evidence="1 2" key="1">
    <citation type="submission" date="2024-11" db="EMBL/GenBank/DDBJ databases">
        <authorList>
            <person name="Heng Y.C."/>
            <person name="Lim A.C.H."/>
            <person name="Lee J.K.Y."/>
            <person name="Kittelmann S."/>
        </authorList>
    </citation>
    <scope>NUCLEOTIDE SEQUENCE [LARGE SCALE GENOMIC DNA]</scope>
    <source>
        <strain evidence="1 2">WILCCON 0112</strain>
    </source>
</reference>
<name>A0ABW8S9V2_9CLOT</name>
<organism evidence="1 2">
    <name type="scientific">Candidatus Clostridium helianthi</name>
    <dbReference type="NCBI Taxonomy" id="3381660"/>
    <lineage>
        <taxon>Bacteria</taxon>
        <taxon>Bacillati</taxon>
        <taxon>Bacillota</taxon>
        <taxon>Clostridia</taxon>
        <taxon>Eubacteriales</taxon>
        <taxon>Clostridiaceae</taxon>
        <taxon>Clostridium</taxon>
    </lineage>
</organism>
<gene>
    <name evidence="1" type="ORF">ACJDTP_21430</name>
</gene>